<gene>
    <name evidence="7" type="primary">LOC26533236</name>
</gene>
<evidence type="ECO:0000256" key="2">
    <source>
        <dbReference type="ARBA" id="ARBA00022833"/>
    </source>
</evidence>
<sequence length="439" mass="50311">MNRFGITKGNTANQFYKKVYASSSFAYCIFSSDKVITLMQANIPEHNRHYLIDATFKVCPFGDFKQLLIIYIKYLQKITPFVFVLMTRKTELCYQHLFTYIDSNICCLKGASFITDYEKAMRNALKGLHPNMNCYACWFHFTQACKKNAKQSSGFENTLKCNKKAYMLFMKFLHLPLLPESKIVESFNLLKGDAINLNKKLFSPFLKYFNRQWLKKEGPKSISVFKRSTRTTSSVEAYNLNLGNKIRANGHFFKFVQCLIDAEYEKSREFALLFQNGGNGNQTQKKKLRDRSKKIMDAMDLFERGEIDIQGFLTCTVSLADRFSKQDFFEGVDNESNLTGMSSDMKSSTSSLSSNASHSSQSSDKSLVQINPCNVCLCNPKSVLLRPCNHVNICGTCWDQIVAHNQAKNDLEENENIKPKCPSCNQEVEEAIRNVFIYN</sequence>
<dbReference type="SUPFAM" id="SSF57850">
    <property type="entry name" value="RING/U-box"/>
    <property type="match status" value="1"/>
</dbReference>
<feature type="compositionally biased region" description="Low complexity" evidence="4">
    <location>
        <begin position="342"/>
        <end position="363"/>
    </location>
</feature>
<evidence type="ECO:0000313" key="7">
    <source>
        <dbReference type="RefSeq" id="XP_033234130.1"/>
    </source>
</evidence>
<organism evidence="6 7">
    <name type="scientific">Drosophila pseudoobscura pseudoobscura</name>
    <name type="common">Fruit fly</name>
    <dbReference type="NCBI Taxonomy" id="46245"/>
    <lineage>
        <taxon>Eukaryota</taxon>
        <taxon>Metazoa</taxon>
        <taxon>Ecdysozoa</taxon>
        <taxon>Arthropoda</taxon>
        <taxon>Hexapoda</taxon>
        <taxon>Insecta</taxon>
        <taxon>Pterygota</taxon>
        <taxon>Neoptera</taxon>
        <taxon>Endopterygota</taxon>
        <taxon>Diptera</taxon>
        <taxon>Brachycera</taxon>
        <taxon>Muscomorpha</taxon>
        <taxon>Ephydroidea</taxon>
        <taxon>Drosophilidae</taxon>
        <taxon>Drosophila</taxon>
        <taxon>Sophophora</taxon>
    </lineage>
</organism>
<evidence type="ECO:0000256" key="4">
    <source>
        <dbReference type="SAM" id="MobiDB-lite"/>
    </source>
</evidence>
<evidence type="ECO:0000256" key="1">
    <source>
        <dbReference type="ARBA" id="ARBA00022771"/>
    </source>
</evidence>
<protein>
    <recommendedName>
        <fullName evidence="5">RING-type domain-containing protein</fullName>
    </recommendedName>
</protein>
<dbReference type="Proteomes" id="UP000001819">
    <property type="component" value="Chromosome 3"/>
</dbReference>
<reference evidence="6" key="1">
    <citation type="submission" date="2024-06" db="UniProtKB">
        <authorList>
            <consortium name="RefSeq"/>
        </authorList>
    </citation>
    <scope>NUCLEOTIDE SEQUENCE [LARGE SCALE GENOMIC DNA]</scope>
    <source>
        <strain evidence="6">MV2-25</strain>
    </source>
</reference>
<keyword evidence="6" id="KW-1185">Reference proteome</keyword>
<accession>A0A6I8VST0</accession>
<proteinExistence type="predicted"/>
<evidence type="ECO:0000259" key="5">
    <source>
        <dbReference type="PROSITE" id="PS50089"/>
    </source>
</evidence>
<evidence type="ECO:0000256" key="3">
    <source>
        <dbReference type="PROSITE-ProRule" id="PRU00175"/>
    </source>
</evidence>
<name>A0A6I8VST0_DROPS</name>
<dbReference type="InterPro" id="IPR013083">
    <property type="entry name" value="Znf_RING/FYVE/PHD"/>
</dbReference>
<keyword evidence="1 3" id="KW-0479">Metal-binding</keyword>
<keyword evidence="1 3" id="KW-0863">Zinc-finger</keyword>
<dbReference type="InParanoid" id="A0A6I8VST0"/>
<dbReference type="RefSeq" id="XP_033234130.1">
    <property type="nucleotide sequence ID" value="XM_033378239.1"/>
</dbReference>
<dbReference type="AlphaFoldDB" id="A0A6I8VST0"/>
<reference evidence="7" key="2">
    <citation type="submission" date="2025-08" db="UniProtKB">
        <authorList>
            <consortium name="RefSeq"/>
        </authorList>
    </citation>
    <scope>IDENTIFICATION</scope>
    <source>
        <strain evidence="7">MV-25-SWS-2005</strain>
        <tissue evidence="7">Whole body</tissue>
    </source>
</reference>
<dbReference type="InterPro" id="IPR018289">
    <property type="entry name" value="MULE_transposase_dom"/>
</dbReference>
<dbReference type="KEGG" id="dpo:26533236"/>
<dbReference type="GO" id="GO:0008270">
    <property type="term" value="F:zinc ion binding"/>
    <property type="evidence" value="ECO:0007669"/>
    <property type="project" value="UniProtKB-KW"/>
</dbReference>
<evidence type="ECO:0000313" key="6">
    <source>
        <dbReference type="Proteomes" id="UP000001819"/>
    </source>
</evidence>
<dbReference type="Gene3D" id="3.30.40.10">
    <property type="entry name" value="Zinc/RING finger domain, C3HC4 (zinc finger)"/>
    <property type="match status" value="1"/>
</dbReference>
<dbReference type="InterPro" id="IPR001841">
    <property type="entry name" value="Znf_RING"/>
</dbReference>
<dbReference type="PROSITE" id="PS50089">
    <property type="entry name" value="ZF_RING_2"/>
    <property type="match status" value="1"/>
</dbReference>
<dbReference type="Pfam" id="PF10551">
    <property type="entry name" value="MULE"/>
    <property type="match status" value="1"/>
</dbReference>
<feature type="region of interest" description="Disordered" evidence="4">
    <location>
        <begin position="339"/>
        <end position="363"/>
    </location>
</feature>
<feature type="domain" description="RING-type" evidence="5">
    <location>
        <begin position="373"/>
        <end position="425"/>
    </location>
</feature>
<keyword evidence="2" id="KW-0862">Zinc</keyword>